<evidence type="ECO:0000313" key="3">
    <source>
        <dbReference type="Proteomes" id="UP000314294"/>
    </source>
</evidence>
<name>A0A4Z2IAW9_9TELE</name>
<protein>
    <submittedName>
        <fullName evidence="2">Uncharacterized protein</fullName>
    </submittedName>
</protein>
<dbReference type="AlphaFoldDB" id="A0A4Z2IAW9"/>
<dbReference type="EMBL" id="SRLO01000113">
    <property type="protein sequence ID" value="TNN74454.1"/>
    <property type="molecule type" value="Genomic_DNA"/>
</dbReference>
<sequence>MRAAPSGSQHPPAESGVLQPRALPPSKVWDTAPEIQIHAPGTRCLIPVTLCRESLSALRSWHQAEPTGSGIQTQFHG</sequence>
<organism evidence="2 3">
    <name type="scientific">Liparis tanakae</name>
    <name type="common">Tanaka's snailfish</name>
    <dbReference type="NCBI Taxonomy" id="230148"/>
    <lineage>
        <taxon>Eukaryota</taxon>
        <taxon>Metazoa</taxon>
        <taxon>Chordata</taxon>
        <taxon>Craniata</taxon>
        <taxon>Vertebrata</taxon>
        <taxon>Euteleostomi</taxon>
        <taxon>Actinopterygii</taxon>
        <taxon>Neopterygii</taxon>
        <taxon>Teleostei</taxon>
        <taxon>Neoteleostei</taxon>
        <taxon>Acanthomorphata</taxon>
        <taxon>Eupercaria</taxon>
        <taxon>Perciformes</taxon>
        <taxon>Cottioidei</taxon>
        <taxon>Cottales</taxon>
        <taxon>Liparidae</taxon>
        <taxon>Liparis</taxon>
    </lineage>
</organism>
<gene>
    <name evidence="2" type="ORF">EYF80_015234</name>
</gene>
<dbReference type="Proteomes" id="UP000314294">
    <property type="component" value="Unassembled WGS sequence"/>
</dbReference>
<proteinExistence type="predicted"/>
<feature type="region of interest" description="Disordered" evidence="1">
    <location>
        <begin position="1"/>
        <end position="25"/>
    </location>
</feature>
<comment type="caution">
    <text evidence="2">The sequence shown here is derived from an EMBL/GenBank/DDBJ whole genome shotgun (WGS) entry which is preliminary data.</text>
</comment>
<evidence type="ECO:0000313" key="2">
    <source>
        <dbReference type="EMBL" id="TNN74454.1"/>
    </source>
</evidence>
<reference evidence="2 3" key="1">
    <citation type="submission" date="2019-03" db="EMBL/GenBank/DDBJ databases">
        <title>First draft genome of Liparis tanakae, snailfish: a comprehensive survey of snailfish specific genes.</title>
        <authorList>
            <person name="Kim W."/>
            <person name="Song I."/>
            <person name="Jeong J.-H."/>
            <person name="Kim D."/>
            <person name="Kim S."/>
            <person name="Ryu S."/>
            <person name="Song J.Y."/>
            <person name="Lee S.K."/>
        </authorList>
    </citation>
    <scope>NUCLEOTIDE SEQUENCE [LARGE SCALE GENOMIC DNA]</scope>
    <source>
        <tissue evidence="2">Muscle</tissue>
    </source>
</reference>
<keyword evidence="3" id="KW-1185">Reference proteome</keyword>
<accession>A0A4Z2IAW9</accession>
<evidence type="ECO:0000256" key="1">
    <source>
        <dbReference type="SAM" id="MobiDB-lite"/>
    </source>
</evidence>